<dbReference type="Gene3D" id="1.10.10.140">
    <property type="entry name" value="Cytochrome c oxidase, subunit VIb"/>
    <property type="match status" value="1"/>
</dbReference>
<dbReference type="PROSITE" id="PS51808">
    <property type="entry name" value="CHCH"/>
    <property type="match status" value="1"/>
</dbReference>
<dbReference type="AlphaFoldDB" id="A0A9P6UZZ4"/>
<dbReference type="GO" id="GO:0005739">
    <property type="term" value="C:mitochondrion"/>
    <property type="evidence" value="ECO:0007669"/>
    <property type="project" value="UniProtKB-SubCell"/>
</dbReference>
<dbReference type="EMBL" id="JAAAIP010000036">
    <property type="protein sequence ID" value="KAG0328365.1"/>
    <property type="molecule type" value="Genomic_DNA"/>
</dbReference>
<proteinExistence type="inferred from homology"/>
<evidence type="ECO:0000256" key="1">
    <source>
        <dbReference type="ARBA" id="ARBA00004173"/>
    </source>
</evidence>
<gene>
    <name evidence="5" type="ORF">BGZ99_005548</name>
</gene>
<dbReference type="SUPFAM" id="SSF47694">
    <property type="entry name" value="Cytochrome c oxidase subunit h"/>
    <property type="match status" value="1"/>
</dbReference>
<name>A0A9P6UZZ4_9FUNG</name>
<comment type="similarity">
    <text evidence="2">Belongs to the cytochrome c oxidase subunit 6B family.</text>
</comment>
<reference evidence="5" key="1">
    <citation type="journal article" date="2020" name="Fungal Divers.">
        <title>Resolving the Mortierellaceae phylogeny through synthesis of multi-gene phylogenetics and phylogenomics.</title>
        <authorList>
            <person name="Vandepol N."/>
            <person name="Liber J."/>
            <person name="Desiro A."/>
            <person name="Na H."/>
            <person name="Kennedy M."/>
            <person name="Barry K."/>
            <person name="Grigoriev I.V."/>
            <person name="Miller A.N."/>
            <person name="O'Donnell K."/>
            <person name="Stajich J.E."/>
            <person name="Bonito G."/>
        </authorList>
    </citation>
    <scope>NUCLEOTIDE SEQUENCE</scope>
    <source>
        <strain evidence="5">REB-010B</strain>
    </source>
</reference>
<evidence type="ECO:0008006" key="7">
    <source>
        <dbReference type="Google" id="ProtNLM"/>
    </source>
</evidence>
<dbReference type="PANTHER" id="PTHR47677:SF1">
    <property type="entry name" value="CYTOCHROME C OXIDASE ASSEMBLY FACTOR 6"/>
    <property type="match status" value="1"/>
</dbReference>
<protein>
    <recommendedName>
        <fullName evidence="7">Cytochrome c oxidase assembly factor 6</fullName>
    </recommendedName>
</protein>
<evidence type="ECO:0000256" key="3">
    <source>
        <dbReference type="ARBA" id="ARBA00023128"/>
    </source>
</evidence>
<dbReference type="Pfam" id="PF02297">
    <property type="entry name" value="COX6B"/>
    <property type="match status" value="1"/>
</dbReference>
<evidence type="ECO:0000313" key="6">
    <source>
        <dbReference type="Proteomes" id="UP000738325"/>
    </source>
</evidence>
<organism evidence="5 6">
    <name type="scientific">Dissophora globulifera</name>
    <dbReference type="NCBI Taxonomy" id="979702"/>
    <lineage>
        <taxon>Eukaryota</taxon>
        <taxon>Fungi</taxon>
        <taxon>Fungi incertae sedis</taxon>
        <taxon>Mucoromycota</taxon>
        <taxon>Mortierellomycotina</taxon>
        <taxon>Mortierellomycetes</taxon>
        <taxon>Mortierellales</taxon>
        <taxon>Mortierellaceae</taxon>
        <taxon>Dissophora</taxon>
    </lineage>
</organism>
<evidence type="ECO:0000256" key="2">
    <source>
        <dbReference type="ARBA" id="ARBA00006425"/>
    </source>
</evidence>
<keyword evidence="6" id="KW-1185">Reference proteome</keyword>
<evidence type="ECO:0000313" key="5">
    <source>
        <dbReference type="EMBL" id="KAG0328365.1"/>
    </source>
</evidence>
<accession>A0A9P6UZZ4</accession>
<comment type="subcellular location">
    <subcellularLocation>
        <location evidence="1">Mitochondrion</location>
    </subcellularLocation>
</comment>
<dbReference type="PANTHER" id="PTHR47677">
    <property type="entry name" value="CYTOCHROME C OXIDASE ASSEMBLY FACTOR 6"/>
    <property type="match status" value="1"/>
</dbReference>
<dbReference type="InterPro" id="IPR036549">
    <property type="entry name" value="CX6/COA6-like_sf"/>
</dbReference>
<evidence type="ECO:0000256" key="4">
    <source>
        <dbReference type="ARBA" id="ARBA00023157"/>
    </source>
</evidence>
<dbReference type="OrthoDB" id="5545577at2759"/>
<comment type="caution">
    <text evidence="5">The sequence shown here is derived from an EMBL/GenBank/DDBJ whole genome shotgun (WGS) entry which is preliminary data.</text>
</comment>
<dbReference type="Proteomes" id="UP000738325">
    <property type="component" value="Unassembled WGS sequence"/>
</dbReference>
<keyword evidence="4" id="KW-1015">Disulfide bond</keyword>
<keyword evidence="3" id="KW-0496">Mitochondrion</keyword>
<dbReference type="InterPro" id="IPR048280">
    <property type="entry name" value="COX6B-like"/>
</dbReference>
<sequence>MTEETVHHPSRADRQKCWKVRDTFFACLDEHKVLDASSPEAANVCKDLRKLYEGACMKSWVEYFNKRRVLEVEQKEILERMRAQHQAVEARAAEAKAKAKA</sequence>
<dbReference type="InterPro" id="IPR048281">
    <property type="entry name" value="COA6_fun"/>
</dbReference>